<evidence type="ECO:0000313" key="2">
    <source>
        <dbReference type="Proteomes" id="UP000823486"/>
    </source>
</evidence>
<sequence>MKNSFIFDSRLGIRIPDPQKARETCSREEMEDLLFQWELIKGAVPDRIKEIEMQIHVKQEQLSREPDFEISCRLNTEISELASIINNLWLCYRADAWAAKLHH</sequence>
<organism evidence="1 2">
    <name type="scientific">Peribacillus deserti</name>
    <dbReference type="NCBI Taxonomy" id="673318"/>
    <lineage>
        <taxon>Bacteria</taxon>
        <taxon>Bacillati</taxon>
        <taxon>Bacillota</taxon>
        <taxon>Bacilli</taxon>
        <taxon>Bacillales</taxon>
        <taxon>Bacillaceae</taxon>
        <taxon>Peribacillus</taxon>
    </lineage>
</organism>
<proteinExistence type="predicted"/>
<keyword evidence="2" id="KW-1185">Reference proteome</keyword>
<evidence type="ECO:0000313" key="1">
    <source>
        <dbReference type="EMBL" id="MBM7692888.1"/>
    </source>
</evidence>
<comment type="caution">
    <text evidence="1">The sequence shown here is derived from an EMBL/GenBank/DDBJ whole genome shotgun (WGS) entry which is preliminary data.</text>
</comment>
<protein>
    <recommendedName>
        <fullName evidence="3">DUF4391 domain-containing protein</fullName>
    </recommendedName>
</protein>
<dbReference type="EMBL" id="JAFBFI010000009">
    <property type="protein sequence ID" value="MBM7692888.1"/>
    <property type="molecule type" value="Genomic_DNA"/>
</dbReference>
<evidence type="ECO:0008006" key="3">
    <source>
        <dbReference type="Google" id="ProtNLM"/>
    </source>
</evidence>
<dbReference type="RefSeq" id="WP_204543204.1">
    <property type="nucleotide sequence ID" value="NZ_JAFBFI010000009.1"/>
</dbReference>
<name>A0ABS2QK76_9BACI</name>
<dbReference type="Proteomes" id="UP000823486">
    <property type="component" value="Unassembled WGS sequence"/>
</dbReference>
<accession>A0ABS2QK76</accession>
<reference evidence="1 2" key="1">
    <citation type="submission" date="2021-01" db="EMBL/GenBank/DDBJ databases">
        <title>Genomic Encyclopedia of Type Strains, Phase IV (KMG-IV): sequencing the most valuable type-strain genomes for metagenomic binning, comparative biology and taxonomic classification.</title>
        <authorList>
            <person name="Goeker M."/>
        </authorList>
    </citation>
    <scope>NUCLEOTIDE SEQUENCE [LARGE SCALE GENOMIC DNA]</scope>
    <source>
        <strain evidence="1 2">DSM 105482</strain>
    </source>
</reference>
<gene>
    <name evidence="1" type="ORF">JOC77_002319</name>
</gene>